<sequence length="254" mass="29439">MGTQMNDSDEFDDLFVQEFNDEDGRNIFQNSEKQWKILVVDDDEDVHAVTRLALQGFSFQGKNLIILEAHSDKSAREILKDHPDIALMLVDVVMESDTAGLNLVDYVRNELKNESIRIVLRTGQPGVAPEQEVIREYEIDDYKSKTELTSEKLFTAMMVGLRTYEAMNTREHYQKKLEQEVAQRTASLQQALDEIKMLRGIIPICSNCKKIRDDDGCWRRFEAYIQKYSEAQFSHSICPDCARKLYPDFHLDDD</sequence>
<proteinExistence type="predicted"/>
<name>A0A1W2AKS9_9BACT</name>
<dbReference type="PANTHER" id="PTHR45228">
    <property type="entry name" value="CYCLIC DI-GMP PHOSPHODIESTERASE TM_0186-RELATED"/>
    <property type="match status" value="1"/>
</dbReference>
<dbReference type="SUPFAM" id="SSF52172">
    <property type="entry name" value="CheY-like"/>
    <property type="match status" value="1"/>
</dbReference>
<dbReference type="InterPro" id="IPR011006">
    <property type="entry name" value="CheY-like_superfamily"/>
</dbReference>
<dbReference type="GO" id="GO:0000160">
    <property type="term" value="P:phosphorelay signal transduction system"/>
    <property type="evidence" value="ECO:0007669"/>
    <property type="project" value="InterPro"/>
</dbReference>
<dbReference type="Gene3D" id="3.40.50.2300">
    <property type="match status" value="1"/>
</dbReference>
<dbReference type="EMBL" id="FWXY01000005">
    <property type="protein sequence ID" value="SMC61224.1"/>
    <property type="molecule type" value="Genomic_DNA"/>
</dbReference>
<evidence type="ECO:0000313" key="3">
    <source>
        <dbReference type="EMBL" id="SMC61224.1"/>
    </source>
</evidence>
<evidence type="ECO:0000313" key="4">
    <source>
        <dbReference type="Proteomes" id="UP000192418"/>
    </source>
</evidence>
<evidence type="ECO:0000259" key="2">
    <source>
        <dbReference type="PROSITE" id="PS50110"/>
    </source>
</evidence>
<dbReference type="Proteomes" id="UP000192418">
    <property type="component" value="Unassembled WGS sequence"/>
</dbReference>
<reference evidence="3 4" key="1">
    <citation type="submission" date="2017-04" db="EMBL/GenBank/DDBJ databases">
        <authorList>
            <person name="Afonso C.L."/>
            <person name="Miller P.J."/>
            <person name="Scott M.A."/>
            <person name="Spackman E."/>
            <person name="Goraichik I."/>
            <person name="Dimitrov K.M."/>
            <person name="Suarez D.L."/>
            <person name="Swayne D.E."/>
        </authorList>
    </citation>
    <scope>NUCLEOTIDE SEQUENCE [LARGE SCALE GENOMIC DNA]</scope>
    <source>
        <strain evidence="3 4">DSM 3385</strain>
    </source>
</reference>
<feature type="modified residue" description="4-aspartylphosphate" evidence="1">
    <location>
        <position position="91"/>
    </location>
</feature>
<dbReference type="PROSITE" id="PS50110">
    <property type="entry name" value="RESPONSE_REGULATORY"/>
    <property type="match status" value="1"/>
</dbReference>
<evidence type="ECO:0000256" key="1">
    <source>
        <dbReference type="PROSITE-ProRule" id="PRU00169"/>
    </source>
</evidence>
<dbReference type="InterPro" id="IPR052020">
    <property type="entry name" value="Cyclic_di-GMP/3'3'-cGAMP_PDE"/>
</dbReference>
<keyword evidence="1" id="KW-0597">Phosphoprotein</keyword>
<dbReference type="RefSeq" id="WP_084067759.1">
    <property type="nucleotide sequence ID" value="NZ_FWXY01000005.1"/>
</dbReference>
<accession>A0A1W2AKS9</accession>
<gene>
    <name evidence="3" type="ORF">SAMN02746065_105178</name>
</gene>
<keyword evidence="4" id="KW-1185">Reference proteome</keyword>
<protein>
    <submittedName>
        <fullName evidence="3">CheY chemotaxis protein or a CheY-like REC (Receiver) domain</fullName>
    </submittedName>
</protein>
<dbReference type="STRING" id="1121400.SAMN02746065_105178"/>
<dbReference type="InterPro" id="IPR001789">
    <property type="entry name" value="Sig_transdc_resp-reg_receiver"/>
</dbReference>
<dbReference type="PANTHER" id="PTHR45228:SF9">
    <property type="entry name" value="3'3'-CGAMP-SPECIFIC PHOSPHODIESTERASE 2"/>
    <property type="match status" value="1"/>
</dbReference>
<organism evidence="3 4">
    <name type="scientific">Desulfocicer vacuolatum DSM 3385</name>
    <dbReference type="NCBI Taxonomy" id="1121400"/>
    <lineage>
        <taxon>Bacteria</taxon>
        <taxon>Pseudomonadati</taxon>
        <taxon>Thermodesulfobacteriota</taxon>
        <taxon>Desulfobacteria</taxon>
        <taxon>Desulfobacterales</taxon>
        <taxon>Desulfobacteraceae</taxon>
        <taxon>Desulfocicer</taxon>
    </lineage>
</organism>
<dbReference type="AlphaFoldDB" id="A0A1W2AKS9"/>
<feature type="domain" description="Response regulatory" evidence="2">
    <location>
        <begin position="36"/>
        <end position="160"/>
    </location>
</feature>